<dbReference type="AlphaFoldDB" id="A0AAW3H460"/>
<evidence type="ECO:0000256" key="1">
    <source>
        <dbReference type="SAM" id="MobiDB-lite"/>
    </source>
</evidence>
<dbReference type="Pfam" id="PF01476">
    <property type="entry name" value="LysM"/>
    <property type="match status" value="1"/>
</dbReference>
<feature type="region of interest" description="Disordered" evidence="1">
    <location>
        <begin position="116"/>
        <end position="157"/>
    </location>
</feature>
<feature type="compositionally biased region" description="Low complexity" evidence="1">
    <location>
        <begin position="142"/>
        <end position="157"/>
    </location>
</feature>
<dbReference type="CDD" id="cd00118">
    <property type="entry name" value="LysM"/>
    <property type="match status" value="1"/>
</dbReference>
<organism evidence="4 5">
    <name type="scientific">Streptococcus gordonii</name>
    <dbReference type="NCBI Taxonomy" id="1302"/>
    <lineage>
        <taxon>Bacteria</taxon>
        <taxon>Bacillati</taxon>
        <taxon>Bacillota</taxon>
        <taxon>Bacilli</taxon>
        <taxon>Lactobacillales</taxon>
        <taxon>Streptococcaceae</taxon>
        <taxon>Streptococcus</taxon>
    </lineage>
</organism>
<dbReference type="Proteomes" id="UP000033658">
    <property type="component" value="Unassembled WGS sequence"/>
</dbReference>
<sequence>MNEERCTLHMKINKKMLFASTVALSVFPLITANAEEESQNWTARTVDQIKADITSSENQQTYTVQYGDTLGTIAEAFNLDVNVLAHINAIANIDLIYPNTVLNITTNDKNEITGVEITSPQATRTVTGPVSEPAPATPVQPEVATAETTAPSTEANAEVPAAPVTDAPVAPAPVEEQASAEAPAVPAEAQSAPEAASSQVAAAAEVSEPQSTEPITEQAAPATPAQPEATQPEATTPATTPQLDQEQVNQEVTNIESPTYTAPAVATQTSNNAANEGLRPQTAALKEEIAAKYGITEFSLYRPGDSGDHGKGLAADFIVGNNTELGNQVAADVTSNMTGRGISYVIWQQKFYAPFDSIYGPANTWNQMPDRGSVTENHYDHVHVSMNE</sequence>
<evidence type="ECO:0000313" key="5">
    <source>
        <dbReference type="Proteomes" id="UP000033658"/>
    </source>
</evidence>
<evidence type="ECO:0000259" key="3">
    <source>
        <dbReference type="PROSITE" id="PS51782"/>
    </source>
</evidence>
<feature type="compositionally biased region" description="Low complexity" evidence="1">
    <location>
        <begin position="172"/>
        <end position="242"/>
    </location>
</feature>
<dbReference type="SMART" id="SM00257">
    <property type="entry name" value="LysM"/>
    <property type="match status" value="1"/>
</dbReference>
<feature type="domain" description="LysM" evidence="3">
    <location>
        <begin position="60"/>
        <end position="104"/>
    </location>
</feature>
<feature type="chain" id="PRO_5043318630" evidence="2">
    <location>
        <begin position="35"/>
        <end position="388"/>
    </location>
</feature>
<dbReference type="PROSITE" id="PS51782">
    <property type="entry name" value="LYSM"/>
    <property type="match status" value="1"/>
</dbReference>
<protein>
    <submittedName>
        <fullName evidence="4">LysM domain protein</fullName>
    </submittedName>
</protein>
<proteinExistence type="predicted"/>
<feature type="signal peptide" evidence="2">
    <location>
        <begin position="1"/>
        <end position="34"/>
    </location>
</feature>
<keyword evidence="2" id="KW-0732">Signal</keyword>
<dbReference type="EMBL" id="JYGL01000002">
    <property type="protein sequence ID" value="KJQ56370.1"/>
    <property type="molecule type" value="Genomic_DNA"/>
</dbReference>
<feature type="region of interest" description="Disordered" evidence="1">
    <location>
        <begin position="172"/>
        <end position="243"/>
    </location>
</feature>
<dbReference type="SUPFAM" id="SSF54106">
    <property type="entry name" value="LysM domain"/>
    <property type="match status" value="1"/>
</dbReference>
<evidence type="ECO:0000256" key="2">
    <source>
        <dbReference type="SAM" id="SignalP"/>
    </source>
</evidence>
<reference evidence="4 5" key="1">
    <citation type="submission" date="2015-02" db="EMBL/GenBank/DDBJ databases">
        <title>Evolution of amylase-binding proteins of oral streptococcal species.</title>
        <authorList>
            <person name="Haase E.M."/>
        </authorList>
    </citation>
    <scope>NUCLEOTIDE SEQUENCE [LARGE SCALE GENOMIC DNA]</scope>
    <source>
        <strain evidence="4 5">G9B</strain>
    </source>
</reference>
<dbReference type="InterPro" id="IPR058593">
    <property type="entry name" value="ARB_07466-like_C"/>
</dbReference>
<dbReference type="InterPro" id="IPR018392">
    <property type="entry name" value="LysM"/>
</dbReference>
<gene>
    <name evidence="4" type="ORF">TZ86_01705</name>
</gene>
<dbReference type="Pfam" id="PF26571">
    <property type="entry name" value="VldE"/>
    <property type="match status" value="1"/>
</dbReference>
<evidence type="ECO:0000313" key="4">
    <source>
        <dbReference type="EMBL" id="KJQ56370.1"/>
    </source>
</evidence>
<feature type="compositionally biased region" description="Polar residues" evidence="1">
    <location>
        <begin position="116"/>
        <end position="128"/>
    </location>
</feature>
<comment type="caution">
    <text evidence="4">The sequence shown here is derived from an EMBL/GenBank/DDBJ whole genome shotgun (WGS) entry which is preliminary data.</text>
</comment>
<dbReference type="InterPro" id="IPR036779">
    <property type="entry name" value="LysM_dom_sf"/>
</dbReference>
<accession>A0AAW3H460</accession>
<name>A0AAW3H460_STRGN</name>
<dbReference type="Gene3D" id="3.10.350.10">
    <property type="entry name" value="LysM domain"/>
    <property type="match status" value="1"/>
</dbReference>